<evidence type="ECO:0000259" key="6">
    <source>
        <dbReference type="Pfam" id="PF20946"/>
    </source>
</evidence>
<evidence type="ECO:0000259" key="5">
    <source>
        <dbReference type="Pfam" id="PF12341"/>
    </source>
</evidence>
<dbReference type="GO" id="GO:0003682">
    <property type="term" value="F:chromatin binding"/>
    <property type="evidence" value="ECO:0007669"/>
    <property type="project" value="TreeGrafter"/>
</dbReference>
<dbReference type="Pfam" id="PF20946">
    <property type="entry name" value="Ctf4_C"/>
    <property type="match status" value="1"/>
</dbReference>
<protein>
    <submittedName>
        <fullName evidence="7">Uncharacterized protein</fullName>
    </submittedName>
</protein>
<gene>
    <name evidence="7" type="ORF">INT43_002944</name>
</gene>
<comment type="caution">
    <text evidence="7">The sequence shown here is derived from an EMBL/GenBank/DDBJ whole genome shotgun (WGS) entry which is preliminary data.</text>
</comment>
<dbReference type="Pfam" id="PF12341">
    <property type="entry name" value="Mcl1_mid"/>
    <property type="match status" value="1"/>
</dbReference>
<reference evidence="7" key="1">
    <citation type="submission" date="2020-12" db="EMBL/GenBank/DDBJ databases">
        <title>Metabolic potential, ecology and presence of endohyphal bacteria is reflected in genomic diversity of Mucoromycotina.</title>
        <authorList>
            <person name="Muszewska A."/>
            <person name="Okrasinska A."/>
            <person name="Steczkiewicz K."/>
            <person name="Drgas O."/>
            <person name="Orlowska M."/>
            <person name="Perlinska-Lenart U."/>
            <person name="Aleksandrzak-Piekarczyk T."/>
            <person name="Szatraj K."/>
            <person name="Zielenkiewicz U."/>
            <person name="Pilsyk S."/>
            <person name="Malc E."/>
            <person name="Mieczkowski P."/>
            <person name="Kruszewska J.S."/>
            <person name="Biernat P."/>
            <person name="Pawlowska J."/>
        </authorList>
    </citation>
    <scope>NUCLEOTIDE SEQUENCE</scope>
    <source>
        <strain evidence="7">WA0000067209</strain>
    </source>
</reference>
<dbReference type="OrthoDB" id="427368at2759"/>
<dbReference type="InterPro" id="IPR048591">
    <property type="entry name" value="WDHD1/CFT4_hel"/>
</dbReference>
<feature type="non-terminal residue" evidence="7">
    <location>
        <position position="1"/>
    </location>
</feature>
<evidence type="ECO:0000256" key="1">
    <source>
        <dbReference type="ARBA" id="ARBA00004123"/>
    </source>
</evidence>
<evidence type="ECO:0000256" key="4">
    <source>
        <dbReference type="ARBA" id="ARBA00023242"/>
    </source>
</evidence>
<dbReference type="PANTHER" id="PTHR19932">
    <property type="entry name" value="WD REPEAT AND HMG-BOX DNA BINDING PROTEIN"/>
    <property type="match status" value="1"/>
</dbReference>
<sequence length="302" mass="34597">MLFLGDRNLECIVHNTEKLETIQKSPVITSPGSTVKWIGFSETSASLPAVYDSKGVLSVLFKQRRPDQATWVPIFDGAKAAKDRGLDEKYWPVGLLRDQLMCLVLKGKIEYPYFPRPIISNIELQIPFLHMDAETTKLEESYVRNNVMTTHERDEATATSQQDEFHGILNKADIEMDKTLLRLIQMQLLKLQAIIDYRHWLKDLIKSKRTNLCRPLMMIYPHPLRANRSAKALGKSRARSLTQTFTTILIFSSSNSSLSSQLAFREPVPSLFSPSVRNVRLAQRKRDQMLSQDTDNDFDEIP</sequence>
<name>A0A8H7U803_MORIS</name>
<dbReference type="InterPro" id="IPR022100">
    <property type="entry name" value="WDHD1/CFT4_beta-prop_2nd"/>
</dbReference>
<dbReference type="GO" id="GO:0006281">
    <property type="term" value="P:DNA repair"/>
    <property type="evidence" value="ECO:0007669"/>
    <property type="project" value="TreeGrafter"/>
</dbReference>
<dbReference type="PANTHER" id="PTHR19932:SF10">
    <property type="entry name" value="WD REPEAT AND HMG-BOX DNA-BINDING PROTEIN 1"/>
    <property type="match status" value="1"/>
</dbReference>
<keyword evidence="4" id="KW-0539">Nucleus</keyword>
<dbReference type="Proteomes" id="UP000654370">
    <property type="component" value="Unassembled WGS sequence"/>
</dbReference>
<organism evidence="7 8">
    <name type="scientific">Mortierella isabellina</name>
    <name type="common">Filamentous fungus</name>
    <name type="synonym">Umbelopsis isabellina</name>
    <dbReference type="NCBI Taxonomy" id="91625"/>
    <lineage>
        <taxon>Eukaryota</taxon>
        <taxon>Fungi</taxon>
        <taxon>Fungi incertae sedis</taxon>
        <taxon>Mucoromycota</taxon>
        <taxon>Mucoromycotina</taxon>
        <taxon>Umbelopsidomycetes</taxon>
        <taxon>Umbelopsidales</taxon>
        <taxon>Umbelopsidaceae</taxon>
        <taxon>Umbelopsis</taxon>
    </lineage>
</organism>
<dbReference type="GO" id="GO:0006261">
    <property type="term" value="P:DNA-templated DNA replication"/>
    <property type="evidence" value="ECO:0007669"/>
    <property type="project" value="TreeGrafter"/>
</dbReference>
<evidence type="ECO:0000313" key="7">
    <source>
        <dbReference type="EMBL" id="KAG2171322.1"/>
    </source>
</evidence>
<keyword evidence="8" id="KW-1185">Reference proteome</keyword>
<feature type="domain" description="WDHD1/CFT4 helical bundle" evidence="6">
    <location>
        <begin position="137"/>
        <end position="186"/>
    </location>
</feature>
<dbReference type="GO" id="GO:0043596">
    <property type="term" value="C:nuclear replication fork"/>
    <property type="evidence" value="ECO:0007669"/>
    <property type="project" value="TreeGrafter"/>
</dbReference>
<feature type="domain" description="WDHD1/CFT4 second beta-propeller" evidence="5">
    <location>
        <begin position="6"/>
        <end position="127"/>
    </location>
</feature>
<comment type="subcellular location">
    <subcellularLocation>
        <location evidence="1">Nucleus</location>
    </subcellularLocation>
</comment>
<dbReference type="GO" id="GO:0000278">
    <property type="term" value="P:mitotic cell cycle"/>
    <property type="evidence" value="ECO:0007669"/>
    <property type="project" value="TreeGrafter"/>
</dbReference>
<evidence type="ECO:0000256" key="3">
    <source>
        <dbReference type="ARBA" id="ARBA00022737"/>
    </source>
</evidence>
<dbReference type="EMBL" id="JAEPQZ010000022">
    <property type="protein sequence ID" value="KAG2171322.1"/>
    <property type="molecule type" value="Genomic_DNA"/>
</dbReference>
<accession>A0A8H7U803</accession>
<dbReference type="AlphaFoldDB" id="A0A8H7U803"/>
<keyword evidence="3" id="KW-0677">Repeat</keyword>
<evidence type="ECO:0000256" key="2">
    <source>
        <dbReference type="ARBA" id="ARBA00022574"/>
    </source>
</evidence>
<evidence type="ECO:0000313" key="8">
    <source>
        <dbReference type="Proteomes" id="UP000654370"/>
    </source>
</evidence>
<keyword evidence="2" id="KW-0853">WD repeat</keyword>
<proteinExistence type="predicted"/>